<accession>A0AAW8E388</accession>
<comment type="caution">
    <text evidence="5">The sequence shown here is derived from an EMBL/GenBank/DDBJ whole genome shotgun (WGS) entry which is preliminary data.</text>
</comment>
<dbReference type="NCBIfam" id="NF004837">
    <property type="entry name" value="PRK06187.1"/>
    <property type="match status" value="1"/>
</dbReference>
<name>A0AAW8E388_9BURK</name>
<dbReference type="Gene3D" id="3.40.50.12780">
    <property type="entry name" value="N-terminal domain of ligase-like"/>
    <property type="match status" value="1"/>
</dbReference>
<evidence type="ECO:0000259" key="3">
    <source>
        <dbReference type="Pfam" id="PF00501"/>
    </source>
</evidence>
<dbReference type="Gene3D" id="3.30.300.30">
    <property type="match status" value="1"/>
</dbReference>
<organism evidence="5 6">
    <name type="scientific">Variovorax boronicumulans</name>
    <dbReference type="NCBI Taxonomy" id="436515"/>
    <lineage>
        <taxon>Bacteria</taxon>
        <taxon>Pseudomonadati</taxon>
        <taxon>Pseudomonadota</taxon>
        <taxon>Betaproteobacteria</taxon>
        <taxon>Burkholderiales</taxon>
        <taxon>Comamonadaceae</taxon>
        <taxon>Variovorax</taxon>
    </lineage>
</organism>
<dbReference type="FunFam" id="3.30.300.30:FF:000008">
    <property type="entry name" value="2,3-dihydroxybenzoate-AMP ligase"/>
    <property type="match status" value="1"/>
</dbReference>
<dbReference type="RefSeq" id="WP_307638057.1">
    <property type="nucleotide sequence ID" value="NZ_JAUSRR010000010.1"/>
</dbReference>
<dbReference type="InterPro" id="IPR000873">
    <property type="entry name" value="AMP-dep_synth/lig_dom"/>
</dbReference>
<evidence type="ECO:0000259" key="4">
    <source>
        <dbReference type="Pfam" id="PF13193"/>
    </source>
</evidence>
<dbReference type="EMBL" id="JAUSRR010000010">
    <property type="protein sequence ID" value="MDP9926275.1"/>
    <property type="molecule type" value="Genomic_DNA"/>
</dbReference>
<protein>
    <submittedName>
        <fullName evidence="5">Acyl-CoA synthetase (AMP-forming)/AMP-acid ligase II</fullName>
    </submittedName>
</protein>
<dbReference type="InterPro" id="IPR045851">
    <property type="entry name" value="AMP-bd_C_sf"/>
</dbReference>
<dbReference type="InterPro" id="IPR042099">
    <property type="entry name" value="ANL_N_sf"/>
</dbReference>
<keyword evidence="2 5" id="KW-0436">Ligase</keyword>
<dbReference type="SUPFAM" id="SSF56801">
    <property type="entry name" value="Acetyl-CoA synthetase-like"/>
    <property type="match status" value="1"/>
</dbReference>
<evidence type="ECO:0000256" key="1">
    <source>
        <dbReference type="ARBA" id="ARBA00006432"/>
    </source>
</evidence>
<dbReference type="InterPro" id="IPR020845">
    <property type="entry name" value="AMP-binding_CS"/>
</dbReference>
<reference evidence="5" key="1">
    <citation type="submission" date="2023-07" db="EMBL/GenBank/DDBJ databases">
        <title>Sorghum-associated microbial communities from plants grown in Nebraska, USA.</title>
        <authorList>
            <person name="Schachtman D."/>
        </authorList>
    </citation>
    <scope>NUCLEOTIDE SEQUENCE</scope>
    <source>
        <strain evidence="5">DS2795</strain>
    </source>
</reference>
<dbReference type="AlphaFoldDB" id="A0AAW8E388"/>
<evidence type="ECO:0000256" key="2">
    <source>
        <dbReference type="ARBA" id="ARBA00022598"/>
    </source>
</evidence>
<dbReference type="Pfam" id="PF00501">
    <property type="entry name" value="AMP-binding"/>
    <property type="match status" value="1"/>
</dbReference>
<dbReference type="PROSITE" id="PS00455">
    <property type="entry name" value="AMP_BINDING"/>
    <property type="match status" value="1"/>
</dbReference>
<evidence type="ECO:0000313" key="6">
    <source>
        <dbReference type="Proteomes" id="UP001244295"/>
    </source>
</evidence>
<feature type="domain" description="AMP-dependent synthetase/ligase" evidence="3">
    <location>
        <begin position="16"/>
        <end position="381"/>
    </location>
</feature>
<dbReference type="PANTHER" id="PTHR43767:SF1">
    <property type="entry name" value="NONRIBOSOMAL PEPTIDE SYNTHASE PES1 (EUROFUNG)-RELATED"/>
    <property type="match status" value="1"/>
</dbReference>
<comment type="similarity">
    <text evidence="1">Belongs to the ATP-dependent AMP-binding enzyme family.</text>
</comment>
<gene>
    <name evidence="5" type="ORF">J2W25_005322</name>
</gene>
<dbReference type="GO" id="GO:0016878">
    <property type="term" value="F:acid-thiol ligase activity"/>
    <property type="evidence" value="ECO:0007669"/>
    <property type="project" value="UniProtKB-ARBA"/>
</dbReference>
<evidence type="ECO:0000313" key="5">
    <source>
        <dbReference type="EMBL" id="MDP9926275.1"/>
    </source>
</evidence>
<dbReference type="PANTHER" id="PTHR43767">
    <property type="entry name" value="LONG-CHAIN-FATTY-ACID--COA LIGASE"/>
    <property type="match status" value="1"/>
</dbReference>
<dbReference type="Proteomes" id="UP001244295">
    <property type="component" value="Unassembled WGS sequence"/>
</dbReference>
<dbReference type="CDD" id="cd17631">
    <property type="entry name" value="FACL_FadD13-like"/>
    <property type="match status" value="1"/>
</dbReference>
<dbReference type="InterPro" id="IPR025110">
    <property type="entry name" value="AMP-bd_C"/>
</dbReference>
<proteinExistence type="inferred from homology"/>
<sequence length="527" mass="56683">MPTTPPPLYLTQALHRAMQCSPRAVATVFQGRTRTYGELGERVARLAGGLRRLGVQPGDRVGVLALNADRTLEYYLAVWWAGGVVNPVNTRWSVAEMAHSLDDCATHILFVDDQFLATADALRAAARAVTTWVYMGERQAPTGMTEYEALVRESEPVPDALRGGDDLAGVFYTGGTTGRPKGVMLSHAALVINAQVSMLGAFFDDSARLLQVAPLFHLAGLSFLLRGVLMGCAQIILPGFSVDGMLAAIERDRATNLMAVPAMLQMLVDDPRTAQADLSSVRFVGYGASPITEALLERAFATFPQAEFAQGYGMTELSAGVSYLTRHYHSPEGRKLGKLASAGQALSGIDLRVCDSDGREVPRGTVGELTVRSPCVMQGYWNLPEQTAAALRDGWMHTGDAARMDDDGFVFIVDRYKDMIVSGGENIYCAEVEGALARHPAVAAAAVIGVPDERWGEAVHAVVVRKPGSDADADAEALIAHCRDLIAGYKCPRSVAFVDALPISGAGKVMKYRLREPHWAGHARRVA</sequence>
<dbReference type="InterPro" id="IPR050237">
    <property type="entry name" value="ATP-dep_AMP-bd_enzyme"/>
</dbReference>
<dbReference type="Pfam" id="PF13193">
    <property type="entry name" value="AMP-binding_C"/>
    <property type="match status" value="1"/>
</dbReference>
<feature type="domain" description="AMP-binding enzyme C-terminal" evidence="4">
    <location>
        <begin position="431"/>
        <end position="508"/>
    </location>
</feature>